<dbReference type="GO" id="GO:0043814">
    <property type="term" value="F:phospholactate guanylyltransferase activity"/>
    <property type="evidence" value="ECO:0007669"/>
    <property type="project" value="InterPro"/>
</dbReference>
<sequence>MRAEVDLLVPVKRLTAAKSRLRGVAGDRGAHAALALAIVLDTLSAARGAEGVRRLVVVTADPTVAGAAREVGAETLPDLPDTGLNPALRHGAEVLRAADPDSAVGALQSDLPALRPAELTAALRAAVDPGRPAGRAFCLDRQGAGTTLLVAASGRVLDPRFGPGSADAHRASGASTLDGSWPSLRCDVDTRADLRYAAGLGLGARTATRLAAAG</sequence>
<feature type="binding site" evidence="5">
    <location>
        <position position="165"/>
    </location>
    <ligand>
        <name>phosphoenolpyruvate</name>
        <dbReference type="ChEBI" id="CHEBI:58702"/>
    </ligand>
</feature>
<dbReference type="InterPro" id="IPR029044">
    <property type="entry name" value="Nucleotide-diphossugar_trans"/>
</dbReference>
<accession>A0A8J3C8I3</accession>
<evidence type="ECO:0000313" key="6">
    <source>
        <dbReference type="EMBL" id="GGM40698.1"/>
    </source>
</evidence>
<dbReference type="Gene3D" id="3.90.550.10">
    <property type="entry name" value="Spore Coat Polysaccharide Biosynthesis Protein SpsA, Chain A"/>
    <property type="match status" value="1"/>
</dbReference>
<keyword evidence="2 5" id="KW-0548">Nucleotidyltransferase</keyword>
<dbReference type="PANTHER" id="PTHR40392:SF1">
    <property type="entry name" value="2-PHOSPHO-L-LACTATE GUANYLYLTRANSFERASE"/>
    <property type="match status" value="1"/>
</dbReference>
<dbReference type="EC" id="2.7.7.105" evidence="5"/>
<keyword evidence="7" id="KW-1185">Reference proteome</keyword>
<comment type="caution">
    <text evidence="6">The sequence shown here is derived from an EMBL/GenBank/DDBJ whole genome shotgun (WGS) entry which is preliminary data.</text>
</comment>
<dbReference type="EMBL" id="BMMK01000002">
    <property type="protein sequence ID" value="GGM40698.1"/>
    <property type="molecule type" value="Genomic_DNA"/>
</dbReference>
<dbReference type="Pfam" id="PF01983">
    <property type="entry name" value="CofC"/>
    <property type="match status" value="1"/>
</dbReference>
<reference evidence="6" key="1">
    <citation type="journal article" date="2014" name="Int. J. Syst. Evol. Microbiol.">
        <title>Complete genome sequence of Corynebacterium casei LMG S-19264T (=DSM 44701T), isolated from a smear-ripened cheese.</title>
        <authorList>
            <consortium name="US DOE Joint Genome Institute (JGI-PGF)"/>
            <person name="Walter F."/>
            <person name="Albersmeier A."/>
            <person name="Kalinowski J."/>
            <person name="Ruckert C."/>
        </authorList>
    </citation>
    <scope>NUCLEOTIDE SEQUENCE</scope>
    <source>
        <strain evidence="6">CGMCC 4.5737</strain>
    </source>
</reference>
<keyword evidence="1 5" id="KW-0808">Transferase</keyword>
<organism evidence="6 7">
    <name type="scientific">Longimycelium tulufanense</name>
    <dbReference type="NCBI Taxonomy" id="907463"/>
    <lineage>
        <taxon>Bacteria</taxon>
        <taxon>Bacillati</taxon>
        <taxon>Actinomycetota</taxon>
        <taxon>Actinomycetes</taxon>
        <taxon>Pseudonocardiales</taxon>
        <taxon>Pseudonocardiaceae</taxon>
        <taxon>Longimycelium</taxon>
    </lineage>
</organism>
<dbReference type="NCBIfam" id="TIGR03552">
    <property type="entry name" value="F420_cofC"/>
    <property type="match status" value="1"/>
</dbReference>
<comment type="similarity">
    <text evidence="5">Belongs to the CofC family.</text>
</comment>
<protein>
    <recommendedName>
        <fullName evidence="5">Phosphoenolpyruvate guanylyltransferase</fullName>
        <shortName evidence="5">PEP guanylyltransferase</shortName>
        <ecNumber evidence="5">2.7.7.105</ecNumber>
    </recommendedName>
</protein>
<evidence type="ECO:0000256" key="2">
    <source>
        <dbReference type="ARBA" id="ARBA00022695"/>
    </source>
</evidence>
<feature type="binding site" evidence="5">
    <location>
        <position position="162"/>
    </location>
    <ligand>
        <name>phosphoenolpyruvate</name>
        <dbReference type="ChEBI" id="CHEBI:58702"/>
    </ligand>
</feature>
<evidence type="ECO:0000256" key="3">
    <source>
        <dbReference type="ARBA" id="ARBA00022741"/>
    </source>
</evidence>
<comment type="function">
    <text evidence="5">Guanylyltransferase that catalyzes the activation of phosphoenolpyruvate (PEP) as enolpyruvoyl-2-diphospho-5'-guanosine, via the condensation of PEP with GTP. It is involved in the biosynthesis of coenzyme F420, a hydride carrier cofactor.</text>
</comment>
<dbReference type="InterPro" id="IPR002835">
    <property type="entry name" value="CofC"/>
</dbReference>
<feature type="binding site" evidence="5">
    <location>
        <position position="146"/>
    </location>
    <ligand>
        <name>phosphoenolpyruvate</name>
        <dbReference type="ChEBI" id="CHEBI:58702"/>
    </ligand>
</feature>
<reference evidence="6" key="2">
    <citation type="submission" date="2020-09" db="EMBL/GenBank/DDBJ databases">
        <authorList>
            <person name="Sun Q."/>
            <person name="Zhou Y."/>
        </authorList>
    </citation>
    <scope>NUCLEOTIDE SEQUENCE</scope>
    <source>
        <strain evidence="6">CGMCC 4.5737</strain>
    </source>
</reference>
<proteinExistence type="inferred from homology"/>
<name>A0A8J3C8I3_9PSEU</name>
<comment type="pathway">
    <text evidence="5">Cofactor biosynthesis; coenzyme F420 biosynthesis.</text>
</comment>
<gene>
    <name evidence="6" type="primary">cofC</name>
    <name evidence="5" type="synonym">fbiD</name>
    <name evidence="6" type="ORF">GCM10012275_09600</name>
</gene>
<dbReference type="PANTHER" id="PTHR40392">
    <property type="entry name" value="2-PHOSPHO-L-LACTATE GUANYLYLTRANSFERASE"/>
    <property type="match status" value="1"/>
</dbReference>
<evidence type="ECO:0000256" key="4">
    <source>
        <dbReference type="ARBA" id="ARBA00023134"/>
    </source>
</evidence>
<evidence type="ECO:0000313" key="7">
    <source>
        <dbReference type="Proteomes" id="UP000637578"/>
    </source>
</evidence>
<dbReference type="GO" id="GO:0052645">
    <property type="term" value="P:F420-0 metabolic process"/>
    <property type="evidence" value="ECO:0007669"/>
    <property type="project" value="UniProtKB-UniRule"/>
</dbReference>
<dbReference type="AlphaFoldDB" id="A0A8J3C8I3"/>
<dbReference type="UniPathway" id="UPA00071"/>
<keyword evidence="4 5" id="KW-0342">GTP-binding</keyword>
<evidence type="ECO:0000256" key="5">
    <source>
        <dbReference type="HAMAP-Rule" id="MF_02114"/>
    </source>
</evidence>
<dbReference type="RefSeq" id="WP_229686015.1">
    <property type="nucleotide sequence ID" value="NZ_BMMK01000002.1"/>
</dbReference>
<dbReference type="HAMAP" id="MF_02114">
    <property type="entry name" value="CofC"/>
    <property type="match status" value="1"/>
</dbReference>
<keyword evidence="3 5" id="KW-0547">Nucleotide-binding</keyword>
<dbReference type="SUPFAM" id="SSF53448">
    <property type="entry name" value="Nucleotide-diphospho-sugar transferases"/>
    <property type="match status" value="1"/>
</dbReference>
<comment type="catalytic activity">
    <reaction evidence="5">
        <text>phosphoenolpyruvate + GTP + H(+) = enolpyruvoyl-2-diphospho-5'-guanosine + diphosphate</text>
        <dbReference type="Rhea" id="RHEA:30519"/>
        <dbReference type="ChEBI" id="CHEBI:15378"/>
        <dbReference type="ChEBI" id="CHEBI:33019"/>
        <dbReference type="ChEBI" id="CHEBI:37565"/>
        <dbReference type="ChEBI" id="CHEBI:58702"/>
        <dbReference type="ChEBI" id="CHEBI:143701"/>
        <dbReference type="EC" id="2.7.7.105"/>
    </reaction>
</comment>
<dbReference type="Proteomes" id="UP000637578">
    <property type="component" value="Unassembled WGS sequence"/>
</dbReference>
<dbReference type="GO" id="GO:0005525">
    <property type="term" value="F:GTP binding"/>
    <property type="evidence" value="ECO:0007669"/>
    <property type="project" value="UniProtKB-KW"/>
</dbReference>
<evidence type="ECO:0000256" key="1">
    <source>
        <dbReference type="ARBA" id="ARBA00022679"/>
    </source>
</evidence>